<dbReference type="AlphaFoldDB" id="A0AAV5WNK2"/>
<evidence type="ECO:0000313" key="1">
    <source>
        <dbReference type="EMBL" id="GMT32170.1"/>
    </source>
</evidence>
<accession>A0AAV5WNK2</accession>
<organism evidence="1 2">
    <name type="scientific">Pristionchus fissidentatus</name>
    <dbReference type="NCBI Taxonomy" id="1538716"/>
    <lineage>
        <taxon>Eukaryota</taxon>
        <taxon>Metazoa</taxon>
        <taxon>Ecdysozoa</taxon>
        <taxon>Nematoda</taxon>
        <taxon>Chromadorea</taxon>
        <taxon>Rhabditida</taxon>
        <taxon>Rhabditina</taxon>
        <taxon>Diplogasteromorpha</taxon>
        <taxon>Diplogasteroidea</taxon>
        <taxon>Neodiplogasteridae</taxon>
        <taxon>Pristionchus</taxon>
    </lineage>
</organism>
<comment type="caution">
    <text evidence="1">The sequence shown here is derived from an EMBL/GenBank/DDBJ whole genome shotgun (WGS) entry which is preliminary data.</text>
</comment>
<proteinExistence type="predicted"/>
<evidence type="ECO:0000313" key="2">
    <source>
        <dbReference type="Proteomes" id="UP001432322"/>
    </source>
</evidence>
<protein>
    <submittedName>
        <fullName evidence="1">Uncharacterized protein</fullName>
    </submittedName>
</protein>
<name>A0AAV5WNK2_9BILA</name>
<dbReference type="EMBL" id="BTSY01000006">
    <property type="protein sequence ID" value="GMT32170.1"/>
    <property type="molecule type" value="Genomic_DNA"/>
</dbReference>
<dbReference type="Proteomes" id="UP001432322">
    <property type="component" value="Unassembled WGS sequence"/>
</dbReference>
<sequence>MTIGDGIMDGMGRGRSRIGALRLAVVSSRSSIIVSSSSSSSVHLSSSISSSSPSTHSSPIASHLQLIHATPRVLAQILHLLHRVLLLLRSGVFNLGSSLPSVLHHPLSTLILSIPEYRLARLLTRLAPTSSQHLKTMGDCNVRVVRLVQNARDPADLLQLEFLSPNPVLHLLLVPFSLGESLDSLHRLLCIMSIGDSENSLLRLLITEFIRQFVPVVSLGRLVLGSIVITDSNLVAERQRIHSALNEDEVLSDIIIVHVLNFFRLLRISSQLLHFRLKLLHFLPLVRVLHLQLANRLSQIVLLLLKQHDSIANERTIVLYPLKLLSQIAHSRIVRIDIVSVVSRVRCRHLDSYCL</sequence>
<reference evidence="1" key="1">
    <citation type="submission" date="2023-10" db="EMBL/GenBank/DDBJ databases">
        <title>Genome assembly of Pristionchus species.</title>
        <authorList>
            <person name="Yoshida K."/>
            <person name="Sommer R.J."/>
        </authorList>
    </citation>
    <scope>NUCLEOTIDE SEQUENCE</scope>
    <source>
        <strain evidence="1">RS5133</strain>
    </source>
</reference>
<keyword evidence="2" id="KW-1185">Reference proteome</keyword>
<gene>
    <name evidence="1" type="ORF">PFISCL1PPCAC_23467</name>
</gene>